<keyword evidence="2" id="KW-1185">Reference proteome</keyword>
<accession>A0ACC2UTJ7</accession>
<name>A0ACC2UTJ7_9FUNG</name>
<evidence type="ECO:0000313" key="1">
    <source>
        <dbReference type="EMBL" id="KAJ9089816.1"/>
    </source>
</evidence>
<gene>
    <name evidence="1" type="ORF">DSO57_1009041</name>
</gene>
<protein>
    <submittedName>
        <fullName evidence="1">Uncharacterized protein</fullName>
    </submittedName>
</protein>
<dbReference type="EMBL" id="QTSX02000028">
    <property type="protein sequence ID" value="KAJ9089816.1"/>
    <property type="molecule type" value="Genomic_DNA"/>
</dbReference>
<sequence>MEDRHKEDWLRVEALSNNNKTEDHEDPFTPAEVHINEKPTAAERIIHPDTEEWRKANKHSGKKTTTQKGKQKKPQKNPMTKPQLLHTRSR</sequence>
<reference evidence="1" key="1">
    <citation type="submission" date="2022-04" db="EMBL/GenBank/DDBJ databases">
        <title>Genome of the entomopathogenic fungus Entomophthora muscae.</title>
        <authorList>
            <person name="Elya C."/>
            <person name="Lovett B.R."/>
            <person name="Lee E."/>
            <person name="Macias A.M."/>
            <person name="Hajek A.E."/>
            <person name="De Bivort B.L."/>
            <person name="Kasson M.T."/>
            <person name="De Fine Licht H.H."/>
            <person name="Stajich J.E."/>
        </authorList>
    </citation>
    <scope>NUCLEOTIDE SEQUENCE</scope>
    <source>
        <strain evidence="1">Berkeley</strain>
    </source>
</reference>
<comment type="caution">
    <text evidence="1">The sequence shown here is derived from an EMBL/GenBank/DDBJ whole genome shotgun (WGS) entry which is preliminary data.</text>
</comment>
<organism evidence="1 2">
    <name type="scientific">Entomophthora muscae</name>
    <dbReference type="NCBI Taxonomy" id="34485"/>
    <lineage>
        <taxon>Eukaryota</taxon>
        <taxon>Fungi</taxon>
        <taxon>Fungi incertae sedis</taxon>
        <taxon>Zoopagomycota</taxon>
        <taxon>Entomophthoromycotina</taxon>
        <taxon>Entomophthoromycetes</taxon>
        <taxon>Entomophthorales</taxon>
        <taxon>Entomophthoraceae</taxon>
        <taxon>Entomophthora</taxon>
    </lineage>
</organism>
<evidence type="ECO:0000313" key="2">
    <source>
        <dbReference type="Proteomes" id="UP001165960"/>
    </source>
</evidence>
<dbReference type="Proteomes" id="UP001165960">
    <property type="component" value="Unassembled WGS sequence"/>
</dbReference>
<proteinExistence type="predicted"/>